<evidence type="ECO:0000313" key="3">
    <source>
        <dbReference type="EMBL" id="GAA4464586.1"/>
    </source>
</evidence>
<keyword evidence="1" id="KW-1133">Transmembrane helix</keyword>
<dbReference type="RefSeq" id="WP_345081031.1">
    <property type="nucleotide sequence ID" value="NZ_BAABFA010000010.1"/>
</dbReference>
<evidence type="ECO:0000313" key="4">
    <source>
        <dbReference type="Proteomes" id="UP001500067"/>
    </source>
</evidence>
<keyword evidence="1" id="KW-0812">Transmembrane</keyword>
<reference evidence="4" key="1">
    <citation type="journal article" date="2019" name="Int. J. Syst. Evol. Microbiol.">
        <title>The Global Catalogue of Microorganisms (GCM) 10K type strain sequencing project: providing services to taxonomists for standard genome sequencing and annotation.</title>
        <authorList>
            <consortium name="The Broad Institute Genomics Platform"/>
            <consortium name="The Broad Institute Genome Sequencing Center for Infectious Disease"/>
            <person name="Wu L."/>
            <person name="Ma J."/>
        </authorList>
    </citation>
    <scope>NUCLEOTIDE SEQUENCE [LARGE SCALE GENOMIC DNA]</scope>
    <source>
        <strain evidence="4">JCM 32105</strain>
    </source>
</reference>
<feature type="transmembrane region" description="Helical" evidence="1">
    <location>
        <begin position="86"/>
        <end position="106"/>
    </location>
</feature>
<name>A0ABP8NBW9_9BACT</name>
<sequence>MYRISDEQVEYILDDIRRGGIETEDLQLNLLDHICCIIERELEPGADFERFYRHTLRRFYKSQLREIEEETARSLTFKNYYSMKKLMLMSGALSTASLIAGSIFKIQHWPGAGVLLALGIASFSLLFLPLLAILKAREVAHTRDRIVLTLACLLGIVFSMATLFTIMHWPGASALWFTAIGISAFVLLPVYFFTGIRRPETKLNTMLISILLVGFTGLQFTLMNTRPGKTQAQIRIQAYLQSEALLHSIQPSAMSPTAAYIDATCEQIKTLALEHAASDPATLLREGRPGDQFIHDGTGVRLIRSLRDSVAAYDRGYGAEILPIRNTVLDGDPTQIGYVYTNVSLLQAVSQLQLYLATAEGRKLATAAK</sequence>
<comment type="caution">
    <text evidence="3">The sequence shown here is derived from an EMBL/GenBank/DDBJ whole genome shotgun (WGS) entry which is preliminary data.</text>
</comment>
<protein>
    <recommendedName>
        <fullName evidence="2">Gliding motility protein GldL-like N-terminal domain-containing protein</fullName>
    </recommendedName>
</protein>
<feature type="transmembrane region" description="Helical" evidence="1">
    <location>
        <begin position="205"/>
        <end position="223"/>
    </location>
</feature>
<gene>
    <name evidence="3" type="ORF">GCM10023093_15220</name>
</gene>
<proteinExistence type="predicted"/>
<feature type="transmembrane region" description="Helical" evidence="1">
    <location>
        <begin position="146"/>
        <end position="167"/>
    </location>
</feature>
<feature type="transmembrane region" description="Helical" evidence="1">
    <location>
        <begin position="173"/>
        <end position="193"/>
    </location>
</feature>
<keyword evidence="1" id="KW-0472">Membrane</keyword>
<organism evidence="3 4">
    <name type="scientific">Nemorincola caseinilytica</name>
    <dbReference type="NCBI Taxonomy" id="2054315"/>
    <lineage>
        <taxon>Bacteria</taxon>
        <taxon>Pseudomonadati</taxon>
        <taxon>Bacteroidota</taxon>
        <taxon>Chitinophagia</taxon>
        <taxon>Chitinophagales</taxon>
        <taxon>Chitinophagaceae</taxon>
        <taxon>Nemorincola</taxon>
    </lineage>
</organism>
<accession>A0ABP8NBW9</accession>
<keyword evidence="4" id="KW-1185">Reference proteome</keyword>
<dbReference type="InterPro" id="IPR055087">
    <property type="entry name" value="GldL-like_N"/>
</dbReference>
<dbReference type="Proteomes" id="UP001500067">
    <property type="component" value="Unassembled WGS sequence"/>
</dbReference>
<feature type="domain" description="Gliding motility protein GldL-like N-terminal" evidence="2">
    <location>
        <begin position="96"/>
        <end position="128"/>
    </location>
</feature>
<dbReference type="Pfam" id="PF22827">
    <property type="entry name" value="GldL_N"/>
    <property type="match status" value="1"/>
</dbReference>
<evidence type="ECO:0000256" key="1">
    <source>
        <dbReference type="SAM" id="Phobius"/>
    </source>
</evidence>
<feature type="transmembrane region" description="Helical" evidence="1">
    <location>
        <begin position="112"/>
        <end position="134"/>
    </location>
</feature>
<evidence type="ECO:0000259" key="2">
    <source>
        <dbReference type="Pfam" id="PF22827"/>
    </source>
</evidence>
<dbReference type="EMBL" id="BAABFA010000010">
    <property type="protein sequence ID" value="GAA4464586.1"/>
    <property type="molecule type" value="Genomic_DNA"/>
</dbReference>